<feature type="region of interest" description="Disordered" evidence="1">
    <location>
        <begin position="83"/>
        <end position="125"/>
    </location>
</feature>
<evidence type="ECO:0000313" key="3">
    <source>
        <dbReference type="Proteomes" id="UP001152795"/>
    </source>
</evidence>
<keyword evidence="3" id="KW-1185">Reference proteome</keyword>
<evidence type="ECO:0000256" key="1">
    <source>
        <dbReference type="SAM" id="MobiDB-lite"/>
    </source>
</evidence>
<dbReference type="AlphaFoldDB" id="A0A6S7KZV0"/>
<feature type="compositionally biased region" description="Basic and acidic residues" evidence="1">
    <location>
        <begin position="107"/>
        <end position="117"/>
    </location>
</feature>
<feature type="region of interest" description="Disordered" evidence="1">
    <location>
        <begin position="174"/>
        <end position="204"/>
    </location>
</feature>
<name>A0A6S7KZV0_PARCT</name>
<dbReference type="OrthoDB" id="10059413at2759"/>
<reference evidence="2" key="1">
    <citation type="submission" date="2020-04" db="EMBL/GenBank/DDBJ databases">
        <authorList>
            <person name="Alioto T."/>
            <person name="Alioto T."/>
            <person name="Gomez Garrido J."/>
        </authorList>
    </citation>
    <scope>NUCLEOTIDE SEQUENCE</scope>
    <source>
        <strain evidence="2">A484AB</strain>
    </source>
</reference>
<comment type="caution">
    <text evidence="2">The sequence shown here is derived from an EMBL/GenBank/DDBJ whole genome shotgun (WGS) entry which is preliminary data.</text>
</comment>
<feature type="compositionally biased region" description="Basic and acidic residues" evidence="1">
    <location>
        <begin position="174"/>
        <end position="188"/>
    </location>
</feature>
<organism evidence="2 3">
    <name type="scientific">Paramuricea clavata</name>
    <name type="common">Red gorgonian</name>
    <name type="synonym">Violescent sea-whip</name>
    <dbReference type="NCBI Taxonomy" id="317549"/>
    <lineage>
        <taxon>Eukaryota</taxon>
        <taxon>Metazoa</taxon>
        <taxon>Cnidaria</taxon>
        <taxon>Anthozoa</taxon>
        <taxon>Octocorallia</taxon>
        <taxon>Malacalcyonacea</taxon>
        <taxon>Plexauridae</taxon>
        <taxon>Paramuricea</taxon>
    </lineage>
</organism>
<dbReference type="EMBL" id="CACRXK020017947">
    <property type="protein sequence ID" value="CAB4031862.1"/>
    <property type="molecule type" value="Genomic_DNA"/>
</dbReference>
<gene>
    <name evidence="2" type="ORF">PACLA_8A006709</name>
</gene>
<proteinExistence type="predicted"/>
<sequence>MDYHVPFPIDFKLLQSVLLRVLLGYRTDNLTVGESASYREIFPSEIGVEVRCFGAVIICGNSFPIGIVVCQYHVNEKWGPDDKNHGNLNTAHKLNNSSTSSPSKATKAKDLKHNDDKNQEDEIETEEQVELKDIMVMMKNMMRKLEKLDLIETKVKSVEQELRSMKDSIEFAHSEVKDLKSDNEERNKNGRANETTNRKIGERK</sequence>
<feature type="compositionally biased region" description="Polar residues" evidence="1">
    <location>
        <begin position="86"/>
        <end position="96"/>
    </location>
</feature>
<evidence type="ECO:0000313" key="2">
    <source>
        <dbReference type="EMBL" id="CAB4031862.1"/>
    </source>
</evidence>
<protein>
    <submittedName>
        <fullName evidence="2">Uncharacterized protein</fullName>
    </submittedName>
</protein>
<accession>A0A6S7KZV0</accession>
<dbReference type="Proteomes" id="UP001152795">
    <property type="component" value="Unassembled WGS sequence"/>
</dbReference>